<keyword evidence="6" id="KW-0675">Receptor</keyword>
<dbReference type="PROSITE" id="PS50262">
    <property type="entry name" value="G_PROTEIN_RECEP_F1_2"/>
    <property type="match status" value="1"/>
</dbReference>
<evidence type="ECO:0000256" key="3">
    <source>
        <dbReference type="ARBA" id="ARBA00022989"/>
    </source>
</evidence>
<dbReference type="InterPro" id="IPR050427">
    <property type="entry name" value="Olfactory_Receptors"/>
</dbReference>
<dbReference type="InterPro" id="IPR017452">
    <property type="entry name" value="GPCR_Rhodpsn_7TM"/>
</dbReference>
<evidence type="ECO:0000256" key="7">
    <source>
        <dbReference type="ARBA" id="ARBA00023224"/>
    </source>
</evidence>
<evidence type="ECO:0000256" key="5">
    <source>
        <dbReference type="ARBA" id="ARBA00023136"/>
    </source>
</evidence>
<keyword evidence="5 8" id="KW-0472">Membrane</keyword>
<dbReference type="Ensembl" id="ENSECAT00000083722.1">
    <property type="protein sequence ID" value="ENSECAP00000086295.1"/>
    <property type="gene ID" value="ENSECAG00000058316.1"/>
</dbReference>
<evidence type="ECO:0000313" key="10">
    <source>
        <dbReference type="Ensembl" id="ENSECAP00000086295.1"/>
    </source>
</evidence>
<keyword evidence="2 8" id="KW-0812">Transmembrane</keyword>
<evidence type="ECO:0000256" key="8">
    <source>
        <dbReference type="SAM" id="Phobius"/>
    </source>
</evidence>
<proteinExistence type="predicted"/>
<dbReference type="GO" id="GO:0005886">
    <property type="term" value="C:plasma membrane"/>
    <property type="evidence" value="ECO:0007669"/>
    <property type="project" value="UniProtKB-ARBA"/>
</dbReference>
<protein>
    <recommendedName>
        <fullName evidence="9">G-protein coupled receptors family 1 profile domain-containing protein</fullName>
    </recommendedName>
</protein>
<dbReference type="AlphaFoldDB" id="A0A9L0TIY9"/>
<evidence type="ECO:0000313" key="11">
    <source>
        <dbReference type="Proteomes" id="UP000002281"/>
    </source>
</evidence>
<organism evidence="10 11">
    <name type="scientific">Equus caballus</name>
    <name type="common">Horse</name>
    <dbReference type="NCBI Taxonomy" id="9796"/>
    <lineage>
        <taxon>Eukaryota</taxon>
        <taxon>Metazoa</taxon>
        <taxon>Chordata</taxon>
        <taxon>Craniata</taxon>
        <taxon>Vertebrata</taxon>
        <taxon>Euteleostomi</taxon>
        <taxon>Mammalia</taxon>
        <taxon>Eutheria</taxon>
        <taxon>Laurasiatheria</taxon>
        <taxon>Perissodactyla</taxon>
        <taxon>Equidae</taxon>
        <taxon>Equus</taxon>
    </lineage>
</organism>
<evidence type="ECO:0000256" key="6">
    <source>
        <dbReference type="ARBA" id="ARBA00023170"/>
    </source>
</evidence>
<reference evidence="10" key="2">
    <citation type="submission" date="2025-08" db="UniProtKB">
        <authorList>
            <consortium name="Ensembl"/>
        </authorList>
    </citation>
    <scope>IDENTIFICATION</scope>
    <source>
        <strain evidence="10">Thoroughbred</strain>
    </source>
</reference>
<feature type="domain" description="G-protein coupled receptors family 1 profile" evidence="9">
    <location>
        <begin position="108"/>
        <end position="246"/>
    </location>
</feature>
<evidence type="ECO:0000256" key="2">
    <source>
        <dbReference type="ARBA" id="ARBA00022692"/>
    </source>
</evidence>
<keyword evidence="4" id="KW-0297">G-protein coupled receptor</keyword>
<feature type="transmembrane region" description="Helical" evidence="8">
    <location>
        <begin position="93"/>
        <end position="116"/>
    </location>
</feature>
<keyword evidence="11" id="KW-1185">Reference proteome</keyword>
<accession>A0A9L0TIY9</accession>
<comment type="subcellular location">
    <subcellularLocation>
        <location evidence="1">Membrane</location>
        <topology evidence="1">Multi-pass membrane protein</topology>
    </subcellularLocation>
</comment>
<dbReference type="Gene3D" id="1.20.1070.10">
    <property type="entry name" value="Rhodopsin 7-helix transmembrane proteins"/>
    <property type="match status" value="1"/>
</dbReference>
<keyword evidence="3 8" id="KW-1133">Transmembrane helix</keyword>
<reference evidence="10" key="3">
    <citation type="submission" date="2025-09" db="UniProtKB">
        <authorList>
            <consortium name="Ensembl"/>
        </authorList>
    </citation>
    <scope>IDENTIFICATION</scope>
    <source>
        <strain evidence="10">Thoroughbred</strain>
    </source>
</reference>
<dbReference type="InterPro" id="IPR000725">
    <property type="entry name" value="Olfact_rcpt"/>
</dbReference>
<keyword evidence="7" id="KW-0807">Transducer</keyword>
<dbReference type="PANTHER" id="PTHR48002">
    <property type="entry name" value="OLFACTORY RECEPTOR"/>
    <property type="match status" value="1"/>
</dbReference>
<dbReference type="GeneTree" id="ENSGT00940000161452"/>
<dbReference type="SUPFAM" id="SSF81321">
    <property type="entry name" value="Family A G protein-coupled receptor-like"/>
    <property type="match status" value="1"/>
</dbReference>
<name>A0A9L0TIY9_HORSE</name>
<evidence type="ECO:0000259" key="9">
    <source>
        <dbReference type="PROSITE" id="PS50262"/>
    </source>
</evidence>
<sequence length="246" mass="27769">MDIITKNSFPSDYSASNTLRPTELCVNGIRATHLEFRVRVHCYCQVNIFPIFFADEPFLTCVLSTFTVAVELNSRMKEFILLGLTQDVLKEKIVFAVFLFLYLPTLLANLLIVMTIRYSRMLGSPMYFFLFYLSSTDPCSSTTTAPKLLIDSVSEKKIISYDKCLTQIFAVHFFGCMEILVLMLRSFDCYVATCKPLQYSTIMSQHVCGALAKPAGLGSCIHSLVQSLLVLKLTFCGPQCYLPIFL</sequence>
<dbReference type="Proteomes" id="UP000002281">
    <property type="component" value="Unplaced"/>
</dbReference>
<reference evidence="10" key="1">
    <citation type="journal article" date="2009" name="Science">
        <title>Genome sequence, comparative analysis, and population genetics of the domestic horse.</title>
        <authorList>
            <consortium name="Broad Institute Genome Sequencing Platform"/>
            <consortium name="Broad Institute Whole Genome Assembly Team"/>
            <person name="Wade C.M."/>
            <person name="Giulotto E."/>
            <person name="Sigurdsson S."/>
            <person name="Zoli M."/>
            <person name="Gnerre S."/>
            <person name="Imsland F."/>
            <person name="Lear T.L."/>
            <person name="Adelson D.L."/>
            <person name="Bailey E."/>
            <person name="Bellone R.R."/>
            <person name="Bloecker H."/>
            <person name="Distl O."/>
            <person name="Edgar R.C."/>
            <person name="Garber M."/>
            <person name="Leeb T."/>
            <person name="Mauceli E."/>
            <person name="MacLeod J.N."/>
            <person name="Penedo M.C.T."/>
            <person name="Raison J.M."/>
            <person name="Sharpe T."/>
            <person name="Vogel J."/>
            <person name="Andersson L."/>
            <person name="Antczak D.F."/>
            <person name="Biagi T."/>
            <person name="Binns M.M."/>
            <person name="Chowdhary B.P."/>
            <person name="Coleman S.J."/>
            <person name="Della Valle G."/>
            <person name="Fryc S."/>
            <person name="Guerin G."/>
            <person name="Hasegawa T."/>
            <person name="Hill E.W."/>
            <person name="Jurka J."/>
            <person name="Kiialainen A."/>
            <person name="Lindgren G."/>
            <person name="Liu J."/>
            <person name="Magnani E."/>
            <person name="Mickelson J.R."/>
            <person name="Murray J."/>
            <person name="Nergadze S.G."/>
            <person name="Onofrio R."/>
            <person name="Pedroni S."/>
            <person name="Piras M.F."/>
            <person name="Raudsepp T."/>
            <person name="Rocchi M."/>
            <person name="Roeed K.H."/>
            <person name="Ryder O.A."/>
            <person name="Searle S."/>
            <person name="Skow L."/>
            <person name="Swinburne J.E."/>
            <person name="Syvaenen A.C."/>
            <person name="Tozaki T."/>
            <person name="Valberg S.J."/>
            <person name="Vaudin M."/>
            <person name="White J.R."/>
            <person name="Zody M.C."/>
            <person name="Lander E.S."/>
            <person name="Lindblad-Toh K."/>
        </authorList>
    </citation>
    <scope>NUCLEOTIDE SEQUENCE [LARGE SCALE GENOMIC DNA]</scope>
    <source>
        <strain evidence="10">Thoroughbred</strain>
    </source>
</reference>
<dbReference type="Pfam" id="PF13853">
    <property type="entry name" value="7tm_4"/>
    <property type="match status" value="1"/>
</dbReference>
<dbReference type="GO" id="GO:0004930">
    <property type="term" value="F:G protein-coupled receptor activity"/>
    <property type="evidence" value="ECO:0007669"/>
    <property type="project" value="UniProtKB-KW"/>
</dbReference>
<evidence type="ECO:0000256" key="1">
    <source>
        <dbReference type="ARBA" id="ARBA00004141"/>
    </source>
</evidence>
<evidence type="ECO:0000256" key="4">
    <source>
        <dbReference type="ARBA" id="ARBA00023040"/>
    </source>
</evidence>
<dbReference type="GO" id="GO:0004984">
    <property type="term" value="F:olfactory receptor activity"/>
    <property type="evidence" value="ECO:0007669"/>
    <property type="project" value="InterPro"/>
</dbReference>